<gene>
    <name evidence="1" type="ORF">CAAN4_H14202</name>
</gene>
<evidence type="ECO:0000313" key="2">
    <source>
        <dbReference type="Proteomes" id="UP001497600"/>
    </source>
</evidence>
<protein>
    <submittedName>
        <fullName evidence="1">Uncharacterized protein</fullName>
    </submittedName>
</protein>
<dbReference type="EMBL" id="OZ004260">
    <property type="protein sequence ID" value="CAK7921433.1"/>
    <property type="molecule type" value="Genomic_DNA"/>
</dbReference>
<keyword evidence="2" id="KW-1185">Reference proteome</keyword>
<accession>A0ABP0EKQ5</accession>
<dbReference type="Proteomes" id="UP001497600">
    <property type="component" value="Chromosome H"/>
</dbReference>
<sequence>MILIRRDRTSWIPFYNETWTDPIGKTIRPLPCGAASRSAGTPWATSRGGSLPSTRNCSTALGLLVEELGTTQWLSPSRGQRSGLQSHRELSKYCPTGFVSRSAGTPWATSRGGLVPSTRNCSTVLCLTF</sequence>
<reference evidence="1 2" key="1">
    <citation type="submission" date="2024-01" db="EMBL/GenBank/DDBJ databases">
        <authorList>
            <consortium name="Genoscope - CEA"/>
            <person name="William W."/>
        </authorList>
    </citation>
    <scope>NUCLEOTIDE SEQUENCE [LARGE SCALE GENOMIC DNA]</scope>
    <source>
        <strain evidence="1 2">29B2s-10</strain>
    </source>
</reference>
<evidence type="ECO:0000313" key="1">
    <source>
        <dbReference type="EMBL" id="CAK7921433.1"/>
    </source>
</evidence>
<organism evidence="1 2">
    <name type="scientific">[Candida] anglica</name>
    <dbReference type="NCBI Taxonomy" id="148631"/>
    <lineage>
        <taxon>Eukaryota</taxon>
        <taxon>Fungi</taxon>
        <taxon>Dikarya</taxon>
        <taxon>Ascomycota</taxon>
        <taxon>Saccharomycotina</taxon>
        <taxon>Pichiomycetes</taxon>
        <taxon>Debaryomycetaceae</taxon>
        <taxon>Kurtzmaniella</taxon>
    </lineage>
</organism>
<name>A0ABP0EKQ5_9ASCO</name>
<proteinExistence type="predicted"/>